<evidence type="ECO:0000256" key="1">
    <source>
        <dbReference type="SAM" id="MobiDB-lite"/>
    </source>
</evidence>
<proteinExistence type="predicted"/>
<organism evidence="2 3">
    <name type="scientific">Lactuca sativa</name>
    <name type="common">Garden lettuce</name>
    <dbReference type="NCBI Taxonomy" id="4236"/>
    <lineage>
        <taxon>Eukaryota</taxon>
        <taxon>Viridiplantae</taxon>
        <taxon>Streptophyta</taxon>
        <taxon>Embryophyta</taxon>
        <taxon>Tracheophyta</taxon>
        <taxon>Spermatophyta</taxon>
        <taxon>Magnoliopsida</taxon>
        <taxon>eudicotyledons</taxon>
        <taxon>Gunneridae</taxon>
        <taxon>Pentapetalae</taxon>
        <taxon>asterids</taxon>
        <taxon>campanulids</taxon>
        <taxon>Asterales</taxon>
        <taxon>Asteraceae</taxon>
        <taxon>Cichorioideae</taxon>
        <taxon>Cichorieae</taxon>
        <taxon>Lactucinae</taxon>
        <taxon>Lactuca</taxon>
    </lineage>
</organism>
<dbReference type="EMBL" id="NBSK02000005">
    <property type="protein sequence ID" value="KAJ0206547.1"/>
    <property type="molecule type" value="Genomic_DNA"/>
</dbReference>
<keyword evidence="3" id="KW-1185">Reference proteome</keyword>
<sequence length="180" mass="20752">MIYIEKEKQKTKQEKRKKKNKSYATVEWGLNPHSLKSHNASFIHSTNHPSHQQANSFSVSLEDIVKNLTTSTQAFQNETRYSIKNLEQQMSQLATFVCRLESQGKLPRHTENILKHNVSVISLRSGKSYENPRKSELKKEDVEESEQNLVNKEATEDKGTETLKPVKPTLKEYKSLPPFP</sequence>
<evidence type="ECO:0000313" key="3">
    <source>
        <dbReference type="Proteomes" id="UP000235145"/>
    </source>
</evidence>
<gene>
    <name evidence="2" type="ORF">LSAT_V11C500274310</name>
</gene>
<feature type="compositionally biased region" description="Basic and acidic residues" evidence="1">
    <location>
        <begin position="130"/>
        <end position="141"/>
    </location>
</feature>
<protein>
    <submittedName>
        <fullName evidence="2">Uncharacterized protein</fullName>
    </submittedName>
</protein>
<feature type="region of interest" description="Disordered" evidence="1">
    <location>
        <begin position="129"/>
        <end position="180"/>
    </location>
</feature>
<comment type="caution">
    <text evidence="2">The sequence shown here is derived from an EMBL/GenBank/DDBJ whole genome shotgun (WGS) entry which is preliminary data.</text>
</comment>
<dbReference type="Proteomes" id="UP000235145">
    <property type="component" value="Unassembled WGS sequence"/>
</dbReference>
<name>A0A9R1VKM7_LACSA</name>
<feature type="region of interest" description="Disordered" evidence="1">
    <location>
        <begin position="1"/>
        <end position="22"/>
    </location>
</feature>
<reference evidence="2 3" key="1">
    <citation type="journal article" date="2017" name="Nat. Commun.">
        <title>Genome assembly with in vitro proximity ligation data and whole-genome triplication in lettuce.</title>
        <authorList>
            <person name="Reyes-Chin-Wo S."/>
            <person name="Wang Z."/>
            <person name="Yang X."/>
            <person name="Kozik A."/>
            <person name="Arikit S."/>
            <person name="Song C."/>
            <person name="Xia L."/>
            <person name="Froenicke L."/>
            <person name="Lavelle D.O."/>
            <person name="Truco M.J."/>
            <person name="Xia R."/>
            <person name="Zhu S."/>
            <person name="Xu C."/>
            <person name="Xu H."/>
            <person name="Xu X."/>
            <person name="Cox K."/>
            <person name="Korf I."/>
            <person name="Meyers B.C."/>
            <person name="Michelmore R.W."/>
        </authorList>
    </citation>
    <scope>NUCLEOTIDE SEQUENCE [LARGE SCALE GENOMIC DNA]</scope>
    <source>
        <strain evidence="3">cv. Salinas</strain>
        <tissue evidence="2">Seedlings</tissue>
    </source>
</reference>
<feature type="compositionally biased region" description="Basic and acidic residues" evidence="1">
    <location>
        <begin position="1"/>
        <end position="12"/>
    </location>
</feature>
<evidence type="ECO:0000313" key="2">
    <source>
        <dbReference type="EMBL" id="KAJ0206547.1"/>
    </source>
</evidence>
<accession>A0A9R1VKM7</accession>
<dbReference type="AlphaFoldDB" id="A0A9R1VKM7"/>